<accession>A0A829LRU6</accession>
<protein>
    <submittedName>
        <fullName evidence="1">Uncharacterized protein</fullName>
    </submittedName>
</protein>
<gene>
    <name evidence="1" type="ORF">NB22_10210</name>
</gene>
<dbReference type="AlphaFoldDB" id="A0A829LRU6"/>
<reference evidence="1 2" key="2">
    <citation type="journal article" date="2015" name="Genome Announc.">
        <title>Draft Genome Sequence of Lactobacillus fermentum NB-22.</title>
        <authorList>
            <person name="Chaplin A.V."/>
            <person name="Shkoporov A.N."/>
            <person name="Efimov B.A."/>
            <person name="Pikina A.P."/>
            <person name="Borisova O.Y."/>
            <person name="Gladko I.A."/>
            <person name="Postnikova E.A."/>
            <person name="Lordkipanidze A.E."/>
            <person name="Kafarskaia L.I."/>
        </authorList>
    </citation>
    <scope>NUCLEOTIDE SEQUENCE [LARGE SCALE GENOMIC DNA]</scope>
    <source>
        <strain evidence="1 2">NB-22</strain>
    </source>
</reference>
<proteinExistence type="predicted"/>
<dbReference type="Proteomes" id="UP000018412">
    <property type="component" value="Unassembled WGS sequence"/>
</dbReference>
<name>A0A829LRU6_LIMFE</name>
<reference evidence="2" key="1">
    <citation type="submission" date="2013-10" db="EMBL/GenBank/DDBJ databases">
        <title>Draft genome sequence of Lactobacillus fermentum NB-22.</title>
        <authorList>
            <person name="Chaplin A.V."/>
            <person name="Shkoporov A.N."/>
            <person name="Khokhlova E.V."/>
            <person name="Efimov B.A."/>
            <person name="Kafarskaia L.I."/>
        </authorList>
    </citation>
    <scope>NUCLEOTIDE SEQUENCE [LARGE SCALE GENOMIC DNA]</scope>
    <source>
        <strain evidence="2">NB-22</strain>
    </source>
</reference>
<dbReference type="EMBL" id="AYHA01000190">
    <property type="protein sequence ID" value="ESS00420.1"/>
    <property type="molecule type" value="Genomic_DNA"/>
</dbReference>
<comment type="caution">
    <text evidence="1">The sequence shown here is derived from an EMBL/GenBank/DDBJ whole genome shotgun (WGS) entry which is preliminary data.</text>
</comment>
<evidence type="ECO:0000313" key="1">
    <source>
        <dbReference type="EMBL" id="ESS00420.1"/>
    </source>
</evidence>
<evidence type="ECO:0000313" key="2">
    <source>
        <dbReference type="Proteomes" id="UP000018412"/>
    </source>
</evidence>
<sequence>MSASPPSASLVVALESLAAGAAAAKTAYLTATGAALVAEEELAEPV</sequence>
<organism evidence="1 2">
    <name type="scientific">Limosilactobacillus fermentum NB-22</name>
    <dbReference type="NCBI Taxonomy" id="1408443"/>
    <lineage>
        <taxon>Bacteria</taxon>
        <taxon>Bacillati</taxon>
        <taxon>Bacillota</taxon>
        <taxon>Bacilli</taxon>
        <taxon>Lactobacillales</taxon>
        <taxon>Lactobacillaceae</taxon>
        <taxon>Limosilactobacillus</taxon>
    </lineage>
</organism>